<evidence type="ECO:0000313" key="26">
    <source>
        <dbReference type="Proteomes" id="UP000549616"/>
    </source>
</evidence>
<keyword evidence="8" id="KW-0808">Transferase</keyword>
<dbReference type="Gene3D" id="6.10.340.10">
    <property type="match status" value="1"/>
</dbReference>
<dbReference type="SMART" id="SM00304">
    <property type="entry name" value="HAMP"/>
    <property type="match status" value="1"/>
</dbReference>
<evidence type="ECO:0000256" key="20">
    <source>
        <dbReference type="ARBA" id="ARBA00023211"/>
    </source>
</evidence>
<dbReference type="GO" id="GO:0005886">
    <property type="term" value="C:plasma membrane"/>
    <property type="evidence" value="ECO:0007669"/>
    <property type="project" value="UniProtKB-SubCell"/>
</dbReference>
<dbReference type="PANTHER" id="PTHR44936:SF9">
    <property type="entry name" value="SENSOR PROTEIN CREC"/>
    <property type="match status" value="1"/>
</dbReference>
<dbReference type="SUPFAM" id="SSF47384">
    <property type="entry name" value="Homodimeric domain of signal transducing histidine kinase"/>
    <property type="match status" value="1"/>
</dbReference>
<dbReference type="Gene3D" id="1.10.287.130">
    <property type="match status" value="1"/>
</dbReference>
<keyword evidence="12" id="KW-0378">Hydrolase</keyword>
<keyword evidence="26" id="KW-1185">Reference proteome</keyword>
<dbReference type="InterPro" id="IPR036890">
    <property type="entry name" value="HATPase_C_sf"/>
</dbReference>
<comment type="cofactor">
    <cofactor evidence="2">
        <name>Mn(2+)</name>
        <dbReference type="ChEBI" id="CHEBI:29035"/>
    </cofactor>
</comment>
<dbReference type="SMART" id="SM00388">
    <property type="entry name" value="HisKA"/>
    <property type="match status" value="1"/>
</dbReference>
<keyword evidence="13" id="KW-0067">ATP-binding</keyword>
<dbReference type="SUPFAM" id="SSF158472">
    <property type="entry name" value="HAMP domain-like"/>
    <property type="match status" value="1"/>
</dbReference>
<dbReference type="GO" id="GO:0004721">
    <property type="term" value="F:phosphoprotein phosphatase activity"/>
    <property type="evidence" value="ECO:0007669"/>
    <property type="project" value="UniProtKB-KW"/>
</dbReference>
<evidence type="ECO:0000256" key="6">
    <source>
        <dbReference type="ARBA" id="ARBA00022475"/>
    </source>
</evidence>
<dbReference type="InterPro" id="IPR036097">
    <property type="entry name" value="HisK_dim/P_sf"/>
</dbReference>
<dbReference type="RefSeq" id="WP_179777370.1">
    <property type="nucleotide sequence ID" value="NZ_JACCFK010000002.1"/>
</dbReference>
<evidence type="ECO:0000256" key="21">
    <source>
        <dbReference type="ARBA" id="ARBA00040454"/>
    </source>
</evidence>
<reference evidence="25 26" key="1">
    <citation type="submission" date="2020-07" db="EMBL/GenBank/DDBJ databases">
        <title>Sequencing the genomes of 1000 actinobacteria strains.</title>
        <authorList>
            <person name="Klenk H.-P."/>
        </authorList>
    </citation>
    <scope>NUCLEOTIDE SEQUENCE [LARGE SCALE GENOMIC DNA]</scope>
    <source>
        <strain evidence="25 26">DSM 104006</strain>
    </source>
</reference>
<comment type="catalytic activity">
    <reaction evidence="1">
        <text>ATP + protein L-histidine = ADP + protein N-phospho-L-histidine.</text>
        <dbReference type="EC" id="2.7.13.3"/>
    </reaction>
</comment>
<keyword evidence="9" id="KW-0812">Transmembrane</keyword>
<sequence length="410" mass="43374">MRAWRILLNWRSLRWRTAGLAAAAAIVVALVLGALVHESALARAGSSGRTRAVAGLQAVTDTYLATGRVSESAEDTVPGELWRQLDAAGGDIVTWYDRSKPEAIWMWAAREVAGNVFAVKVDMGTDLRNVAAQDRFVAKTALVTTAGVIVVTALLSELVNRRLRRVADTARSIAGGDLDARIHERGGDEVADIGAAVDTMAATLQHRLVSEQRFTADVAHELRTPLTGLVTAAELLPESEATDLVRDRVRVLRLLVEDLLEISRLDAGAEQAQLTEVPLGELVDRAVARTGLEVRVEVAAAQVVRTDPRRADRIIANLVTNAVRHGAAPVEVTVAGTVVNVRDHGPGFPAALLAEGPQRFRTGTAERGRGHGLGLTIAQGQARVIGAALALGAAPGGGALATVRFPVIPD</sequence>
<dbReference type="InterPro" id="IPR005467">
    <property type="entry name" value="His_kinase_dom"/>
</dbReference>
<dbReference type="Proteomes" id="UP000549616">
    <property type="component" value="Unassembled WGS sequence"/>
</dbReference>
<dbReference type="InterPro" id="IPR050980">
    <property type="entry name" value="2C_sensor_his_kinase"/>
</dbReference>
<evidence type="ECO:0000256" key="17">
    <source>
        <dbReference type="ARBA" id="ARBA00023012"/>
    </source>
</evidence>
<dbReference type="GO" id="GO:0000155">
    <property type="term" value="F:phosphorelay sensor kinase activity"/>
    <property type="evidence" value="ECO:0007669"/>
    <property type="project" value="InterPro"/>
</dbReference>
<keyword evidence="6" id="KW-1003">Cell membrane</keyword>
<dbReference type="SUPFAM" id="SSF55874">
    <property type="entry name" value="ATPase domain of HSP90 chaperone/DNA topoisomerase II/histidine kinase"/>
    <property type="match status" value="1"/>
</dbReference>
<dbReference type="EMBL" id="JACCFK010000002">
    <property type="protein sequence ID" value="NYI93158.1"/>
    <property type="molecule type" value="Genomic_DNA"/>
</dbReference>
<evidence type="ECO:0000256" key="13">
    <source>
        <dbReference type="ARBA" id="ARBA00022840"/>
    </source>
</evidence>
<evidence type="ECO:0000256" key="7">
    <source>
        <dbReference type="ARBA" id="ARBA00022553"/>
    </source>
</evidence>
<evidence type="ECO:0000256" key="1">
    <source>
        <dbReference type="ARBA" id="ARBA00000085"/>
    </source>
</evidence>
<keyword evidence="15" id="KW-0904">Protein phosphatase</keyword>
<evidence type="ECO:0000256" key="2">
    <source>
        <dbReference type="ARBA" id="ARBA00001936"/>
    </source>
</evidence>
<dbReference type="PROSITE" id="PS50885">
    <property type="entry name" value="HAMP"/>
    <property type="match status" value="1"/>
</dbReference>
<proteinExistence type="predicted"/>
<evidence type="ECO:0000256" key="18">
    <source>
        <dbReference type="ARBA" id="ARBA00023016"/>
    </source>
</evidence>
<feature type="domain" description="HAMP" evidence="24">
    <location>
        <begin position="157"/>
        <end position="209"/>
    </location>
</feature>
<evidence type="ECO:0000256" key="4">
    <source>
        <dbReference type="ARBA" id="ARBA00004651"/>
    </source>
</evidence>
<dbReference type="SMART" id="SM00387">
    <property type="entry name" value="HATPase_c"/>
    <property type="match status" value="1"/>
</dbReference>
<evidence type="ECO:0000256" key="5">
    <source>
        <dbReference type="ARBA" id="ARBA00012438"/>
    </source>
</evidence>
<keyword evidence="19" id="KW-0843">Virulence</keyword>
<dbReference type="PRINTS" id="PR00344">
    <property type="entry name" value="BCTRLSENSOR"/>
</dbReference>
<dbReference type="InterPro" id="IPR004358">
    <property type="entry name" value="Sig_transdc_His_kin-like_C"/>
</dbReference>
<feature type="domain" description="Histidine kinase" evidence="23">
    <location>
        <begin position="217"/>
        <end position="409"/>
    </location>
</feature>
<evidence type="ECO:0000256" key="11">
    <source>
        <dbReference type="ARBA" id="ARBA00022777"/>
    </source>
</evidence>
<dbReference type="EC" id="2.7.13.3" evidence="5"/>
<dbReference type="PROSITE" id="PS50109">
    <property type="entry name" value="HIS_KIN"/>
    <property type="match status" value="1"/>
</dbReference>
<evidence type="ECO:0000256" key="16">
    <source>
        <dbReference type="ARBA" id="ARBA00022989"/>
    </source>
</evidence>
<comment type="cofactor">
    <cofactor evidence="3">
        <name>Mg(2+)</name>
        <dbReference type="ChEBI" id="CHEBI:18420"/>
    </cofactor>
</comment>
<dbReference type="InterPro" id="IPR003661">
    <property type="entry name" value="HisK_dim/P_dom"/>
</dbReference>
<evidence type="ECO:0000256" key="8">
    <source>
        <dbReference type="ARBA" id="ARBA00022679"/>
    </source>
</evidence>
<evidence type="ECO:0000256" key="3">
    <source>
        <dbReference type="ARBA" id="ARBA00001946"/>
    </source>
</evidence>
<keyword evidence="14" id="KW-0460">Magnesium</keyword>
<organism evidence="25 26">
    <name type="scientific">Amycolatopsis endophytica</name>
    <dbReference type="NCBI Taxonomy" id="860233"/>
    <lineage>
        <taxon>Bacteria</taxon>
        <taxon>Bacillati</taxon>
        <taxon>Actinomycetota</taxon>
        <taxon>Actinomycetes</taxon>
        <taxon>Pseudonocardiales</taxon>
        <taxon>Pseudonocardiaceae</taxon>
        <taxon>Amycolatopsis</taxon>
    </lineage>
</organism>
<dbReference type="Pfam" id="PF00512">
    <property type="entry name" value="HisKA"/>
    <property type="match status" value="1"/>
</dbReference>
<evidence type="ECO:0000259" key="23">
    <source>
        <dbReference type="PROSITE" id="PS50109"/>
    </source>
</evidence>
<comment type="caution">
    <text evidence="25">The sequence shown here is derived from an EMBL/GenBank/DDBJ whole genome shotgun (WGS) entry which is preliminary data.</text>
</comment>
<keyword evidence="17" id="KW-0902">Two-component regulatory system</keyword>
<dbReference type="PANTHER" id="PTHR44936">
    <property type="entry name" value="SENSOR PROTEIN CREC"/>
    <property type="match status" value="1"/>
</dbReference>
<evidence type="ECO:0000256" key="12">
    <source>
        <dbReference type="ARBA" id="ARBA00022801"/>
    </source>
</evidence>
<dbReference type="AlphaFoldDB" id="A0A853BCM9"/>
<comment type="subcellular location">
    <subcellularLocation>
        <location evidence="4">Cell membrane</location>
        <topology evidence="4">Multi-pass membrane protein</topology>
    </subcellularLocation>
</comment>
<dbReference type="GO" id="GO:0005524">
    <property type="term" value="F:ATP binding"/>
    <property type="evidence" value="ECO:0007669"/>
    <property type="project" value="UniProtKB-KW"/>
</dbReference>
<evidence type="ECO:0000256" key="14">
    <source>
        <dbReference type="ARBA" id="ARBA00022842"/>
    </source>
</evidence>
<name>A0A853BCM9_9PSEU</name>
<dbReference type="Pfam" id="PF00672">
    <property type="entry name" value="HAMP"/>
    <property type="match status" value="1"/>
</dbReference>
<evidence type="ECO:0000313" key="25">
    <source>
        <dbReference type="EMBL" id="NYI93158.1"/>
    </source>
</evidence>
<dbReference type="CDD" id="cd00082">
    <property type="entry name" value="HisKA"/>
    <property type="match status" value="1"/>
</dbReference>
<keyword evidence="16" id="KW-0472">Membrane</keyword>
<dbReference type="Gene3D" id="3.30.565.10">
    <property type="entry name" value="Histidine kinase-like ATPase, C-terminal domain"/>
    <property type="match status" value="1"/>
</dbReference>
<dbReference type="Pfam" id="PF02518">
    <property type="entry name" value="HATPase_c"/>
    <property type="match status" value="1"/>
</dbReference>
<dbReference type="CDD" id="cd06225">
    <property type="entry name" value="HAMP"/>
    <property type="match status" value="1"/>
</dbReference>
<evidence type="ECO:0000256" key="10">
    <source>
        <dbReference type="ARBA" id="ARBA00022741"/>
    </source>
</evidence>
<accession>A0A853BCM9</accession>
<keyword evidence="11 25" id="KW-0418">Kinase</keyword>
<dbReference type="InterPro" id="IPR003660">
    <property type="entry name" value="HAMP_dom"/>
</dbReference>
<keyword evidence="10" id="KW-0547">Nucleotide-binding</keyword>
<evidence type="ECO:0000256" key="9">
    <source>
        <dbReference type="ARBA" id="ARBA00022692"/>
    </source>
</evidence>
<keyword evidence="16" id="KW-1133">Transmembrane helix</keyword>
<keyword evidence="7" id="KW-0597">Phosphoprotein</keyword>
<evidence type="ECO:0000256" key="15">
    <source>
        <dbReference type="ARBA" id="ARBA00022912"/>
    </source>
</evidence>
<protein>
    <recommendedName>
        <fullName evidence="21">Signal transduction histidine-protein kinase/phosphatase MprB</fullName>
        <ecNumber evidence="5">2.7.13.3</ecNumber>
    </recommendedName>
    <alternativeName>
        <fullName evidence="22">Mycobacterial persistence regulator B</fullName>
    </alternativeName>
</protein>
<evidence type="ECO:0000256" key="19">
    <source>
        <dbReference type="ARBA" id="ARBA00023026"/>
    </source>
</evidence>
<gene>
    <name evidence="25" type="ORF">HNR02_006533</name>
</gene>
<evidence type="ECO:0000259" key="24">
    <source>
        <dbReference type="PROSITE" id="PS50885"/>
    </source>
</evidence>
<evidence type="ECO:0000256" key="22">
    <source>
        <dbReference type="ARBA" id="ARBA00041776"/>
    </source>
</evidence>
<keyword evidence="20" id="KW-0464">Manganese</keyword>
<keyword evidence="18" id="KW-0346">Stress response</keyword>
<dbReference type="InterPro" id="IPR003594">
    <property type="entry name" value="HATPase_dom"/>
</dbReference>